<keyword evidence="2" id="KW-1133">Transmembrane helix</keyword>
<feature type="transmembrane region" description="Helical" evidence="2">
    <location>
        <begin position="183"/>
        <end position="201"/>
    </location>
</feature>
<dbReference type="STRING" id="526226.Gbro_2727"/>
<dbReference type="InterPro" id="IPR004706">
    <property type="entry name" value="Arsenical-R_Acr3"/>
</dbReference>
<proteinExistence type="predicted"/>
<feature type="transmembrane region" description="Helical" evidence="2">
    <location>
        <begin position="58"/>
        <end position="76"/>
    </location>
</feature>
<dbReference type="GO" id="GO:0015104">
    <property type="term" value="F:antimonite transmembrane transporter activity"/>
    <property type="evidence" value="ECO:0007669"/>
    <property type="project" value="TreeGrafter"/>
</dbReference>
<dbReference type="EMBL" id="CP001802">
    <property type="protein sequence ID" value="ACY21945.1"/>
    <property type="molecule type" value="Genomic_DNA"/>
</dbReference>
<feature type="transmembrane region" description="Helical" evidence="2">
    <location>
        <begin position="251"/>
        <end position="270"/>
    </location>
</feature>
<feature type="transmembrane region" description="Helical" evidence="2">
    <location>
        <begin position="88"/>
        <end position="111"/>
    </location>
</feature>
<evidence type="ECO:0000313" key="4">
    <source>
        <dbReference type="Proteomes" id="UP000001219"/>
    </source>
</evidence>
<evidence type="ECO:0000313" key="3">
    <source>
        <dbReference type="EMBL" id="ACY21945.1"/>
    </source>
</evidence>
<dbReference type="InterPro" id="IPR038770">
    <property type="entry name" value="Na+/solute_symporter_sf"/>
</dbReference>
<evidence type="ECO:0000256" key="2">
    <source>
        <dbReference type="SAM" id="Phobius"/>
    </source>
</evidence>
<feature type="transmembrane region" description="Helical" evidence="2">
    <location>
        <begin position="117"/>
        <end position="140"/>
    </location>
</feature>
<dbReference type="Proteomes" id="UP000001219">
    <property type="component" value="Chromosome"/>
</dbReference>
<dbReference type="PANTHER" id="PTHR43057:SF1">
    <property type="entry name" value="ARSENICAL-RESISTANCE PROTEIN 3"/>
    <property type="match status" value="1"/>
</dbReference>
<protein>
    <submittedName>
        <fullName evidence="3">Bile acid:sodium symporter</fullName>
    </submittedName>
</protein>
<dbReference type="AlphaFoldDB" id="D0L8V4"/>
<dbReference type="PANTHER" id="PTHR43057">
    <property type="entry name" value="ARSENITE EFFLUX TRANSPORTER"/>
    <property type="match status" value="1"/>
</dbReference>
<organism evidence="3 4">
    <name type="scientific">Gordonia bronchialis (strain ATCC 25592 / DSM 43247 / BCRC 13721 / JCM 3198 / KCTC 3076 / NBRC 16047 / NCTC 10667)</name>
    <name type="common">Rhodococcus bronchialis</name>
    <dbReference type="NCBI Taxonomy" id="526226"/>
    <lineage>
        <taxon>Bacteria</taxon>
        <taxon>Bacillati</taxon>
        <taxon>Actinomycetota</taxon>
        <taxon>Actinomycetes</taxon>
        <taxon>Mycobacteriales</taxon>
        <taxon>Gordoniaceae</taxon>
        <taxon>Gordonia</taxon>
    </lineage>
</organism>
<accession>D0L8V4</accession>
<dbReference type="GO" id="GO:0015297">
    <property type="term" value="F:antiporter activity"/>
    <property type="evidence" value="ECO:0007669"/>
    <property type="project" value="InterPro"/>
</dbReference>
<evidence type="ECO:0000256" key="1">
    <source>
        <dbReference type="ARBA" id="ARBA00022448"/>
    </source>
</evidence>
<feature type="transmembrane region" description="Helical" evidence="2">
    <location>
        <begin position="147"/>
        <end position="171"/>
    </location>
</feature>
<feature type="transmembrane region" description="Helical" evidence="2">
    <location>
        <begin position="282"/>
        <end position="302"/>
    </location>
</feature>
<keyword evidence="1" id="KW-0813">Transport</keyword>
<sequence>MGATRSAGAVAHNGAVAAAPGIAERLERVQVPLYLGAIVVGVLVGLSTPRFAESLDLAVTPVLAALLFVTFLQIPIADLGKSLRDVRFLGAIAVVNFVVVPLVIVCLAPFVPNDTAIRIGVLLVLLCPCVDYVVVFTGLAGGSRIRLLAATPLLLLVQMILAPLLLLAFLGREVTEVIEPGPFLEAFVLLIGIPLALAWVVQAWAARTRAGRRFTAGADTTMVPLMMAVLAVVTCSQIPRVEERLGDLLAIIPVYVVFLIVMAFAGVVVGRGFRLDVASTRAVTFSGATRNSLVVLPLALALPVGYEAAAAAIVTQTLVELIGMVAYVWAIPRLVPDRSRAI</sequence>
<gene>
    <name evidence="3" type="ordered locus">Gbro_2727</name>
</gene>
<keyword evidence="2" id="KW-0812">Transmembrane</keyword>
<feature type="transmembrane region" description="Helical" evidence="2">
    <location>
        <begin position="33"/>
        <end position="52"/>
    </location>
</feature>
<dbReference type="Gene3D" id="1.20.1530.20">
    <property type="match status" value="1"/>
</dbReference>
<keyword evidence="4" id="KW-1185">Reference proteome</keyword>
<dbReference type="eggNOG" id="COG0798">
    <property type="taxonomic scope" value="Bacteria"/>
</dbReference>
<dbReference type="KEGG" id="gbr:Gbro_2727"/>
<dbReference type="GO" id="GO:0015105">
    <property type="term" value="F:arsenite transmembrane transporter activity"/>
    <property type="evidence" value="ECO:0007669"/>
    <property type="project" value="TreeGrafter"/>
</dbReference>
<dbReference type="HOGENOM" id="CLU_022869_1_1_11"/>
<feature type="transmembrane region" description="Helical" evidence="2">
    <location>
        <begin position="222"/>
        <end position="239"/>
    </location>
</feature>
<dbReference type="Pfam" id="PF13593">
    <property type="entry name" value="SBF_like"/>
    <property type="match status" value="1"/>
</dbReference>
<feature type="transmembrane region" description="Helical" evidence="2">
    <location>
        <begin position="308"/>
        <end position="330"/>
    </location>
</feature>
<name>D0L8V4_GORB4</name>
<reference evidence="3 4" key="2">
    <citation type="journal article" date="2010" name="Stand. Genomic Sci.">
        <title>Complete genome sequence of Gordonia bronchialis type strain (3410).</title>
        <authorList>
            <person name="Ivanova N."/>
            <person name="Sikorski J."/>
            <person name="Jando M."/>
            <person name="Lapidus A."/>
            <person name="Nolan M."/>
            <person name="Lucas S."/>
            <person name="Del Rio T.G."/>
            <person name="Tice H."/>
            <person name="Copeland A."/>
            <person name="Cheng J.F."/>
            <person name="Chen F."/>
            <person name="Bruce D."/>
            <person name="Goodwin L."/>
            <person name="Pitluck S."/>
            <person name="Mavromatis K."/>
            <person name="Ovchinnikova G."/>
            <person name="Pati A."/>
            <person name="Chen A."/>
            <person name="Palaniappan K."/>
            <person name="Land M."/>
            <person name="Hauser L."/>
            <person name="Chang Y.J."/>
            <person name="Jeffries C.D."/>
            <person name="Chain P."/>
            <person name="Saunders E."/>
            <person name="Han C."/>
            <person name="Detter J.C."/>
            <person name="Brettin T."/>
            <person name="Rohde M."/>
            <person name="Goker M."/>
            <person name="Bristow J."/>
            <person name="Eisen J.A."/>
            <person name="Markowitz V."/>
            <person name="Hugenholtz P."/>
            <person name="Klenk H.P."/>
            <person name="Kyrpides N.C."/>
        </authorList>
    </citation>
    <scope>NUCLEOTIDE SEQUENCE [LARGE SCALE GENOMIC DNA]</scope>
    <source>
        <strain evidence="4">ATCC 25592 / DSM 43247 / BCRC 13721 / JCM 3198 / KCTC 3076 / NBRC 16047 / NCTC 10667</strain>
    </source>
</reference>
<dbReference type="InterPro" id="IPR016833">
    <property type="entry name" value="Put_Na-Bile_cotransptr"/>
</dbReference>
<dbReference type="GO" id="GO:0005886">
    <property type="term" value="C:plasma membrane"/>
    <property type="evidence" value="ECO:0007669"/>
    <property type="project" value="TreeGrafter"/>
</dbReference>
<keyword evidence="2" id="KW-0472">Membrane</keyword>
<reference evidence="4" key="1">
    <citation type="submission" date="2009-10" db="EMBL/GenBank/DDBJ databases">
        <title>The complete chromosome of Gordonia bronchialis DSM 43247.</title>
        <authorList>
            <consortium name="US DOE Joint Genome Institute (JGI-PGF)"/>
            <person name="Lucas S."/>
            <person name="Copeland A."/>
            <person name="Lapidus A."/>
            <person name="Glavina del Rio T."/>
            <person name="Dalin E."/>
            <person name="Tice H."/>
            <person name="Bruce D."/>
            <person name="Goodwin L."/>
            <person name="Pitluck S."/>
            <person name="Kyrpides N."/>
            <person name="Mavromatis K."/>
            <person name="Ivanova N."/>
            <person name="Ovchinnikova G."/>
            <person name="Saunders E."/>
            <person name="Brettin T."/>
            <person name="Detter J.C."/>
            <person name="Han C."/>
            <person name="Larimer F."/>
            <person name="Land M."/>
            <person name="Hauser L."/>
            <person name="Markowitz V."/>
            <person name="Cheng J.-F."/>
            <person name="Hugenholtz P."/>
            <person name="Woyke T."/>
            <person name="Wu D."/>
            <person name="Jando M."/>
            <person name="Schneider S."/>
            <person name="Goeker M."/>
            <person name="Klenk H.-P."/>
            <person name="Eisen J.A."/>
        </authorList>
    </citation>
    <scope>NUCLEOTIDE SEQUENCE [LARGE SCALE GENOMIC DNA]</scope>
    <source>
        <strain evidence="4">ATCC 25592 / DSM 43247 / BCRC 13721 / JCM 3198 / KCTC 3076 / NBRC 16047 / NCTC 10667</strain>
    </source>
</reference>